<evidence type="ECO:0000313" key="3">
    <source>
        <dbReference type="Proteomes" id="UP001329505"/>
    </source>
</evidence>
<keyword evidence="1" id="KW-1133">Transmembrane helix</keyword>
<dbReference type="RefSeq" id="WP_330126153.1">
    <property type="nucleotide sequence ID" value="NZ_JAZDQQ010000009.1"/>
</dbReference>
<reference evidence="2 3" key="1">
    <citation type="submission" date="2024-01" db="EMBL/GenBank/DDBJ databases">
        <title>Unpublished Manusciprt.</title>
        <authorList>
            <person name="Duman M."/>
            <person name="Valdes E.G."/>
            <person name="Ajmi N."/>
            <person name="Altun S."/>
            <person name="Saticioglu I.B."/>
        </authorList>
    </citation>
    <scope>NUCLEOTIDE SEQUENCE [LARGE SCALE GENOMIC DNA]</scope>
    <source>
        <strain evidence="2 3">139P</strain>
    </source>
</reference>
<comment type="caution">
    <text evidence="2">The sequence shown here is derived from an EMBL/GenBank/DDBJ whole genome shotgun (WGS) entry which is preliminary data.</text>
</comment>
<keyword evidence="1" id="KW-0812">Transmembrane</keyword>
<evidence type="ECO:0008006" key="4">
    <source>
        <dbReference type="Google" id="ProtNLM"/>
    </source>
</evidence>
<protein>
    <recommendedName>
        <fullName evidence="4">DUF4145 domain-containing protein</fullName>
    </recommendedName>
</protein>
<dbReference type="Proteomes" id="UP001329505">
    <property type="component" value="Unassembled WGS sequence"/>
</dbReference>
<name>A0ABU7GS03_9PSED</name>
<keyword evidence="3" id="KW-1185">Reference proteome</keyword>
<feature type="transmembrane region" description="Helical" evidence="1">
    <location>
        <begin position="6"/>
        <end position="27"/>
    </location>
</feature>
<proteinExistence type="predicted"/>
<organism evidence="2 3">
    <name type="scientific">Pseudomonas soli</name>
    <dbReference type="NCBI Taxonomy" id="1306993"/>
    <lineage>
        <taxon>Bacteria</taxon>
        <taxon>Pseudomonadati</taxon>
        <taxon>Pseudomonadota</taxon>
        <taxon>Gammaproteobacteria</taxon>
        <taxon>Pseudomonadales</taxon>
        <taxon>Pseudomonadaceae</taxon>
        <taxon>Pseudomonas</taxon>
    </lineage>
</organism>
<evidence type="ECO:0000313" key="2">
    <source>
        <dbReference type="EMBL" id="MEE1881011.1"/>
    </source>
</evidence>
<keyword evidence="1" id="KW-0472">Membrane</keyword>
<dbReference type="EMBL" id="JAZDQQ010000009">
    <property type="protein sequence ID" value="MEE1881011.1"/>
    <property type="molecule type" value="Genomic_DNA"/>
</dbReference>
<sequence length="187" mass="20572">MDWLQFFSALVGSLAWPVAVVTVVCLLKDPILGLIPKIRSFKYGELHVDLSEALQSLQAELPPAPIEPVAEEELPEAKVSVPLQIAAVSPRAGMIAAWLEVEGALNAVLKREGQEAATEQLPRQKLDLLREEGLINGPTYRAVLRTSHLRNEAVHMLDREITYDDAVAMVDVCARLVDSIGAYRKPE</sequence>
<accession>A0ABU7GS03</accession>
<gene>
    <name evidence="2" type="ORF">V0R55_12635</name>
</gene>
<evidence type="ECO:0000256" key="1">
    <source>
        <dbReference type="SAM" id="Phobius"/>
    </source>
</evidence>